<dbReference type="Pfam" id="PF02366">
    <property type="entry name" value="PMT"/>
    <property type="match status" value="1"/>
</dbReference>
<proteinExistence type="evidence at transcript level"/>
<dbReference type="SMART" id="SM00472">
    <property type="entry name" value="MIR"/>
    <property type="match status" value="3"/>
</dbReference>
<dbReference type="PANTHER" id="PTHR10050">
    <property type="entry name" value="DOLICHYL-PHOSPHATE-MANNOSE--PROTEIN MANNOSYLTRANSFERASE"/>
    <property type="match status" value="1"/>
</dbReference>
<comment type="similarity">
    <text evidence="3">Belongs to the glycosyltransferase 39 family.</text>
</comment>
<dbReference type="InterPro" id="IPR032421">
    <property type="entry name" value="PMT_4TMC"/>
</dbReference>
<feature type="domain" description="MIR" evidence="20">
    <location>
        <begin position="430"/>
        <end position="487"/>
    </location>
</feature>
<evidence type="ECO:0000256" key="1">
    <source>
        <dbReference type="ARBA" id="ARBA00004477"/>
    </source>
</evidence>
<feature type="region of interest" description="Disordered" evidence="18">
    <location>
        <begin position="23"/>
        <end position="51"/>
    </location>
</feature>
<dbReference type="Pfam" id="PF16192">
    <property type="entry name" value="PMT_4TMC"/>
    <property type="match status" value="1"/>
</dbReference>
<evidence type="ECO:0000256" key="14">
    <source>
        <dbReference type="ARBA" id="ARBA00059310"/>
    </source>
</evidence>
<dbReference type="InterPro" id="IPR003342">
    <property type="entry name" value="ArnT-like_N"/>
</dbReference>
<comment type="subunit">
    <text evidence="15">Interacts with tw/POMT2.</text>
</comment>
<dbReference type="Pfam" id="PF02815">
    <property type="entry name" value="MIR"/>
    <property type="match status" value="1"/>
</dbReference>
<evidence type="ECO:0000256" key="17">
    <source>
        <dbReference type="ARBA" id="ARBA00079036"/>
    </source>
</evidence>
<evidence type="ECO:0000256" key="19">
    <source>
        <dbReference type="SAM" id="Phobius"/>
    </source>
</evidence>
<dbReference type="InterPro" id="IPR016093">
    <property type="entry name" value="MIR_motif"/>
</dbReference>
<organism evidence="21">
    <name type="scientific">Hyalomma excavatum</name>
    <dbReference type="NCBI Taxonomy" id="257692"/>
    <lineage>
        <taxon>Eukaryota</taxon>
        <taxon>Metazoa</taxon>
        <taxon>Ecdysozoa</taxon>
        <taxon>Arthropoda</taxon>
        <taxon>Chelicerata</taxon>
        <taxon>Arachnida</taxon>
        <taxon>Acari</taxon>
        <taxon>Parasitiformes</taxon>
        <taxon>Ixodida</taxon>
        <taxon>Ixodoidea</taxon>
        <taxon>Ixodidae</taxon>
        <taxon>Hyalomminae</taxon>
        <taxon>Hyalomma</taxon>
    </lineage>
</organism>
<feature type="domain" description="MIR" evidence="20">
    <location>
        <begin position="493"/>
        <end position="549"/>
    </location>
</feature>
<keyword evidence="9" id="KW-0256">Endoplasmic reticulum</keyword>
<dbReference type="Gene3D" id="2.80.10.50">
    <property type="match status" value="1"/>
</dbReference>
<comment type="function">
    <text evidence="14">Rt/POMT1 and tw/POMT2 function as a protein O-mannosyltransferase in association with each other to generate and maintain normal muscle development.</text>
</comment>
<evidence type="ECO:0000256" key="6">
    <source>
        <dbReference type="ARBA" id="ARBA00022679"/>
    </source>
</evidence>
<feature type="transmembrane region" description="Helical" evidence="19">
    <location>
        <begin position="187"/>
        <end position="206"/>
    </location>
</feature>
<evidence type="ECO:0000256" key="11">
    <source>
        <dbReference type="ARBA" id="ARBA00023136"/>
    </source>
</evidence>
<evidence type="ECO:0000256" key="4">
    <source>
        <dbReference type="ARBA" id="ARBA00012839"/>
    </source>
</evidence>
<dbReference type="PROSITE" id="PS50919">
    <property type="entry name" value="MIR"/>
    <property type="match status" value="3"/>
</dbReference>
<accession>A0A131XGA6</accession>
<comment type="pathway">
    <text evidence="2">Protein modification; protein glycosylation.</text>
</comment>
<reference evidence="21" key="1">
    <citation type="journal article" date="2017" name="Ticks Tick Borne Dis.">
        <title>An insight into the sialome of Hyalomma excavatum.</title>
        <authorList>
            <person name="Ribeiro J.M."/>
            <person name="Slovak M."/>
            <person name="Francischetti I.M."/>
        </authorList>
    </citation>
    <scope>NUCLEOTIDE SEQUENCE</scope>
    <source>
        <strain evidence="21">Samish</strain>
        <tissue evidence="21">Salivary glands</tissue>
    </source>
</reference>
<evidence type="ECO:0000256" key="18">
    <source>
        <dbReference type="SAM" id="MobiDB-lite"/>
    </source>
</evidence>
<dbReference type="EC" id="2.4.1.109" evidence="4"/>
<feature type="transmembrane region" description="Helical" evidence="19">
    <location>
        <begin position="737"/>
        <end position="755"/>
    </location>
</feature>
<dbReference type="CDD" id="cd23281">
    <property type="entry name" value="beta-trefoil_MIR_POMT1"/>
    <property type="match status" value="1"/>
</dbReference>
<dbReference type="AlphaFoldDB" id="A0A131XGA6"/>
<sequence length="788" mass="90164">MSEVKNRKRNTAKAAAACESLSPVEALEGSDDPSNANGTLHHESAPKETLEVPRVETNDAFHYLSSWLNGSSKAFTVSIEIDAVSMALFFLALLTRMWRLEYPRSIVFDELHYGKFASLYMKNIFFFDSHPPLGKQLVALAGYLAGFDGDTEFDRIGGSYSELVPLWALRLVPALFGSLLVPVTYHLALSLGLTQMSAALAAILVLVENSLLTQSRFILMEAILMCFSALGLLALLKFRRQRSFTFSWWVWLILSVSFLTCSMCVKYIGIFSMLLAVYIMARDFWKMLGNGSFSDAALWVHFIARATVMTVVPLGIYLGVFYVHLSLLTRAGPHDNIMTSAFQASLEGGLASITRGQPLSVVHGSQITLRHTHGRACWLHSHPHVYPVKYPDGRGSSHQQQVTCYSFKDVNNWWIVKRPSVKDIVVSDPPDVIKHGDIVQLIHGMTSRALNSHDVASPMSPQHQEVSCYINYNISFPSQNLWKVDIVNRDTEGDIWHTIHSHVRLIHVNTSQALKFSGKQLPDWGFHQHEVVTDRFISQDDTVWNVEEHRYTKNSDEKERERDMVSAEFVPLQPTHLTFFQKMWELQYKMLLVNQENVQDHVYSSEPMEWPLMVRGIAYWISPVTNAQIHLIGNVVIWYTATVCLLLYLLIFCFYLLRRQRLVCDIPEDTFEKFRFGGELCVVGYAMHLVPYFFADRTLFLHHYLPALLYKILVIVVVLEHLDYVICHVIKRKWIQLGFYGSVVVWLLGVIYVFWRFSVFSYGTTALSAQDVLDLKWRDSWSFIIHRP</sequence>
<comment type="catalytic activity">
    <reaction evidence="12">
        <text>a di-trans,poly-cis-dolichyl beta-D-mannosyl phosphate + L-threonyl-[protein] = 3-O-(alpha-D-mannosyl)-L-threonyl-[protein] + a di-trans,poly-cis-dolichyl phosphate + H(+)</text>
        <dbReference type="Rhea" id="RHEA:53396"/>
        <dbReference type="Rhea" id="RHEA-COMP:11060"/>
        <dbReference type="Rhea" id="RHEA-COMP:13547"/>
        <dbReference type="Rhea" id="RHEA-COMP:19498"/>
        <dbReference type="Rhea" id="RHEA-COMP:19501"/>
        <dbReference type="ChEBI" id="CHEBI:15378"/>
        <dbReference type="ChEBI" id="CHEBI:30013"/>
        <dbReference type="ChEBI" id="CHEBI:57683"/>
        <dbReference type="ChEBI" id="CHEBI:58211"/>
        <dbReference type="ChEBI" id="CHEBI:137323"/>
        <dbReference type="EC" id="2.4.1.109"/>
    </reaction>
</comment>
<evidence type="ECO:0000256" key="5">
    <source>
        <dbReference type="ARBA" id="ARBA00022676"/>
    </source>
</evidence>
<dbReference type="InterPro" id="IPR036300">
    <property type="entry name" value="MIR_dom_sf"/>
</dbReference>
<feature type="transmembrane region" description="Helical" evidence="19">
    <location>
        <begin position="636"/>
        <end position="657"/>
    </location>
</feature>
<evidence type="ECO:0000256" key="9">
    <source>
        <dbReference type="ARBA" id="ARBA00022824"/>
    </source>
</evidence>
<evidence type="ECO:0000256" key="15">
    <source>
        <dbReference type="ARBA" id="ARBA00061810"/>
    </source>
</evidence>
<evidence type="ECO:0000313" key="21">
    <source>
        <dbReference type="EMBL" id="JAP66173.1"/>
    </source>
</evidence>
<evidence type="ECO:0000256" key="2">
    <source>
        <dbReference type="ARBA" id="ARBA00004922"/>
    </source>
</evidence>
<evidence type="ECO:0000256" key="13">
    <source>
        <dbReference type="ARBA" id="ARBA00045102"/>
    </source>
</evidence>
<evidence type="ECO:0000256" key="8">
    <source>
        <dbReference type="ARBA" id="ARBA00022737"/>
    </source>
</evidence>
<comment type="subcellular location">
    <subcellularLocation>
        <location evidence="1">Endoplasmic reticulum membrane</location>
        <topology evidence="1">Multi-pass membrane protein</topology>
    </subcellularLocation>
</comment>
<keyword evidence="6 21" id="KW-0808">Transferase</keyword>
<keyword evidence="10 19" id="KW-1133">Transmembrane helix</keyword>
<evidence type="ECO:0000256" key="7">
    <source>
        <dbReference type="ARBA" id="ARBA00022692"/>
    </source>
</evidence>
<feature type="transmembrane region" description="Helical" evidence="19">
    <location>
        <begin position="218"/>
        <end position="236"/>
    </location>
</feature>
<name>A0A131XGA6_9ACAR</name>
<evidence type="ECO:0000256" key="12">
    <source>
        <dbReference type="ARBA" id="ARBA00045085"/>
    </source>
</evidence>
<dbReference type="PANTHER" id="PTHR10050:SF51">
    <property type="entry name" value="PROTEIN O-MANNOSYL-TRANSFERASE 1"/>
    <property type="match status" value="1"/>
</dbReference>
<evidence type="ECO:0000256" key="16">
    <source>
        <dbReference type="ARBA" id="ARBA00073145"/>
    </source>
</evidence>
<evidence type="ECO:0000256" key="3">
    <source>
        <dbReference type="ARBA" id="ARBA00007222"/>
    </source>
</evidence>
<dbReference type="EMBL" id="GEFH01002408">
    <property type="protein sequence ID" value="JAP66173.1"/>
    <property type="molecule type" value="mRNA"/>
</dbReference>
<keyword evidence="5 21" id="KW-0328">Glycosyltransferase</keyword>
<feature type="compositionally biased region" description="Basic and acidic residues" evidence="18">
    <location>
        <begin position="40"/>
        <end position="51"/>
    </location>
</feature>
<evidence type="ECO:0000259" key="20">
    <source>
        <dbReference type="PROSITE" id="PS50919"/>
    </source>
</evidence>
<keyword evidence="7 19" id="KW-0812">Transmembrane</keyword>
<feature type="transmembrane region" description="Helical" evidence="19">
    <location>
        <begin position="248"/>
        <end position="281"/>
    </location>
</feature>
<dbReference type="GO" id="GO:0004169">
    <property type="term" value="F:dolichyl-phosphate-mannose-protein mannosyltransferase activity"/>
    <property type="evidence" value="ECO:0007669"/>
    <property type="project" value="UniProtKB-EC"/>
</dbReference>
<keyword evidence="11 19" id="KW-0472">Membrane</keyword>
<dbReference type="UniPathway" id="UPA00378"/>
<feature type="transmembrane region" description="Helical" evidence="19">
    <location>
        <begin position="302"/>
        <end position="325"/>
    </location>
</feature>
<evidence type="ECO:0000256" key="10">
    <source>
        <dbReference type="ARBA" id="ARBA00022989"/>
    </source>
</evidence>
<comment type="catalytic activity">
    <reaction evidence="13">
        <text>a di-trans,poly-cis-dolichyl beta-D-mannosyl phosphate + L-seryl-[protein] = 3-O-(alpha-D-mannosyl)-L-seryl-[protein] + a di-trans,poly-cis-dolichyl phosphate + H(+)</text>
        <dbReference type="Rhea" id="RHEA:17377"/>
        <dbReference type="Rhea" id="RHEA-COMP:9863"/>
        <dbReference type="Rhea" id="RHEA-COMP:13546"/>
        <dbReference type="Rhea" id="RHEA-COMP:19498"/>
        <dbReference type="Rhea" id="RHEA-COMP:19501"/>
        <dbReference type="ChEBI" id="CHEBI:15378"/>
        <dbReference type="ChEBI" id="CHEBI:29999"/>
        <dbReference type="ChEBI" id="CHEBI:57683"/>
        <dbReference type="ChEBI" id="CHEBI:58211"/>
        <dbReference type="ChEBI" id="CHEBI:137321"/>
        <dbReference type="EC" id="2.4.1.109"/>
    </reaction>
</comment>
<feature type="transmembrane region" description="Helical" evidence="19">
    <location>
        <begin position="707"/>
        <end position="725"/>
    </location>
</feature>
<feature type="domain" description="MIR" evidence="20">
    <location>
        <begin position="358"/>
        <end position="419"/>
    </location>
</feature>
<dbReference type="InterPro" id="IPR027005">
    <property type="entry name" value="PMT-like"/>
</dbReference>
<dbReference type="FunFam" id="2.80.10.50:FF:000012">
    <property type="entry name" value="Protein O-mannosyl-transferase 1"/>
    <property type="match status" value="1"/>
</dbReference>
<dbReference type="SUPFAM" id="SSF82109">
    <property type="entry name" value="MIR domain"/>
    <property type="match status" value="1"/>
</dbReference>
<protein>
    <recommendedName>
        <fullName evidence="16">Protein O-mannosyltransferase 1</fullName>
        <ecNumber evidence="4">2.4.1.109</ecNumber>
    </recommendedName>
    <alternativeName>
        <fullName evidence="17">Protein rotated abdomen</fullName>
    </alternativeName>
</protein>
<keyword evidence="8" id="KW-0677">Repeat</keyword>
<dbReference type="GO" id="GO:0005789">
    <property type="term" value="C:endoplasmic reticulum membrane"/>
    <property type="evidence" value="ECO:0007669"/>
    <property type="project" value="UniProtKB-SubCell"/>
</dbReference>